<feature type="transmembrane region" description="Helical" evidence="5">
    <location>
        <begin position="33"/>
        <end position="49"/>
    </location>
</feature>
<keyword evidence="3" id="KW-0605">Phycobilisome</keyword>
<dbReference type="RefSeq" id="WP_190602814.1">
    <property type="nucleotide sequence ID" value="NZ_CP021056.1"/>
</dbReference>
<feature type="transmembrane region" description="Helical" evidence="5">
    <location>
        <begin position="55"/>
        <end position="73"/>
    </location>
</feature>
<reference evidence="6" key="1">
    <citation type="submission" date="2017-04" db="EMBL/GenBank/DDBJ databases">
        <title>Genome deletions in a multicellular cyanobacterial endosymbiont for morphological adaptation in marine diatoms.</title>
        <authorList>
            <person name="Wang Y."/>
            <person name="Gao H."/>
            <person name="Li R."/>
            <person name="Xu X."/>
        </authorList>
    </citation>
    <scope>NUCLEOTIDE SEQUENCE</scope>
    <source>
        <strain evidence="6">FACHB 800</strain>
    </source>
</reference>
<gene>
    <name evidence="6" type="ORF">B6N60_01150</name>
</gene>
<evidence type="ECO:0000256" key="4">
    <source>
        <dbReference type="ARBA" id="ARBA00023239"/>
    </source>
</evidence>
<protein>
    <recommendedName>
        <fullName evidence="8">Armadillo-type fold-containing protein</fullName>
    </recommendedName>
</protein>
<dbReference type="GO" id="GO:0016829">
    <property type="term" value="F:lyase activity"/>
    <property type="evidence" value="ECO:0007669"/>
    <property type="project" value="UniProtKB-KW"/>
</dbReference>
<dbReference type="AlphaFoldDB" id="A0A975Y3U3"/>
<keyword evidence="5" id="KW-0472">Membrane</keyword>
<name>A0A975Y3U3_9NOST</name>
<evidence type="ECO:0000256" key="2">
    <source>
        <dbReference type="ARBA" id="ARBA00022549"/>
    </source>
</evidence>
<feature type="transmembrane region" description="Helical" evidence="5">
    <location>
        <begin position="93"/>
        <end position="115"/>
    </location>
</feature>
<keyword evidence="5" id="KW-0812">Transmembrane</keyword>
<evidence type="ECO:0008006" key="8">
    <source>
        <dbReference type="Google" id="ProtNLM"/>
    </source>
</evidence>
<dbReference type="GO" id="GO:0030089">
    <property type="term" value="C:phycobilisome"/>
    <property type="evidence" value="ECO:0007669"/>
    <property type="project" value="UniProtKB-KW"/>
</dbReference>
<keyword evidence="5" id="KW-1133">Transmembrane helix</keyword>
<dbReference type="Proteomes" id="UP000683511">
    <property type="component" value="Chromosome"/>
</dbReference>
<keyword evidence="7" id="KW-1185">Reference proteome</keyword>
<evidence type="ECO:0000256" key="3">
    <source>
        <dbReference type="ARBA" id="ARBA00022738"/>
    </source>
</evidence>
<evidence type="ECO:0000256" key="5">
    <source>
        <dbReference type="SAM" id="Phobius"/>
    </source>
</evidence>
<sequence>MTQASSWWQLINQVPGMKTGSAKQRHLQRFSEPGLLLGLLTVIVAMLFWNWKLLLALVVGISVMTCAYSLQKWNWQLSWLEIRKFLDSANHRLALAVTSGGIATVVTYMAASIWVDAQSHWIAAGAIVQGIGTILTLVLLVWQIFSLNGKREEDYLEQLLHNLTAPDPLKRLVAVRQLTKYLSRPQVDTAIQQDVIECLQLLLTQEEEEVIRQAALNSLQILTDTEILSSTPLQPLRPIPTKLKQELV</sequence>
<feature type="transmembrane region" description="Helical" evidence="5">
    <location>
        <begin position="121"/>
        <end position="142"/>
    </location>
</feature>
<accession>A0A975Y3U3</accession>
<organism evidence="6 7">
    <name type="scientific">Richelia sinica FACHB-800</name>
    <dbReference type="NCBI Taxonomy" id="1357546"/>
    <lineage>
        <taxon>Bacteria</taxon>
        <taxon>Bacillati</taxon>
        <taxon>Cyanobacteriota</taxon>
        <taxon>Cyanophyceae</taxon>
        <taxon>Nostocales</taxon>
        <taxon>Nostocaceae</taxon>
        <taxon>Richelia</taxon>
    </lineage>
</organism>
<dbReference type="KEGG" id="rsin:B6N60_01150"/>
<evidence type="ECO:0000313" key="7">
    <source>
        <dbReference type="Proteomes" id="UP000683511"/>
    </source>
</evidence>
<evidence type="ECO:0000313" key="6">
    <source>
        <dbReference type="EMBL" id="QXE22467.1"/>
    </source>
</evidence>
<comment type="similarity">
    <text evidence="1">Belongs to the CpcE/RpcE/PecE family.</text>
</comment>
<keyword evidence="2" id="KW-0042">Antenna complex</keyword>
<dbReference type="EMBL" id="CP021056">
    <property type="protein sequence ID" value="QXE22467.1"/>
    <property type="molecule type" value="Genomic_DNA"/>
</dbReference>
<dbReference type="InterPro" id="IPR011989">
    <property type="entry name" value="ARM-like"/>
</dbReference>
<keyword evidence="4" id="KW-0456">Lyase</keyword>
<dbReference type="Gene3D" id="1.25.10.10">
    <property type="entry name" value="Leucine-rich Repeat Variant"/>
    <property type="match status" value="1"/>
</dbReference>
<dbReference type="SUPFAM" id="SSF48371">
    <property type="entry name" value="ARM repeat"/>
    <property type="match status" value="1"/>
</dbReference>
<evidence type="ECO:0000256" key="1">
    <source>
        <dbReference type="ARBA" id="ARBA00009299"/>
    </source>
</evidence>
<proteinExistence type="inferred from homology"/>
<dbReference type="InterPro" id="IPR016024">
    <property type="entry name" value="ARM-type_fold"/>
</dbReference>